<dbReference type="InterPro" id="IPR010920">
    <property type="entry name" value="LSM_dom_sf"/>
</dbReference>
<evidence type="ECO:0000256" key="6">
    <source>
        <dbReference type="ARBA" id="ARBA00023136"/>
    </source>
</evidence>
<dbReference type="SUPFAM" id="SSF82689">
    <property type="entry name" value="Mechanosensitive channel protein MscS (YggB), C-terminal domain"/>
    <property type="match status" value="1"/>
</dbReference>
<keyword evidence="3" id="KW-1003">Cell membrane</keyword>
<evidence type="ECO:0000313" key="12">
    <source>
        <dbReference type="Proteomes" id="UP000198553"/>
    </source>
</evidence>
<feature type="transmembrane region" description="Helical" evidence="7">
    <location>
        <begin position="157"/>
        <end position="177"/>
    </location>
</feature>
<dbReference type="InterPro" id="IPR049278">
    <property type="entry name" value="MS_channel_C"/>
</dbReference>
<dbReference type="Gene3D" id="1.10.287.1260">
    <property type="match status" value="1"/>
</dbReference>
<evidence type="ECO:0000256" key="1">
    <source>
        <dbReference type="ARBA" id="ARBA00004651"/>
    </source>
</evidence>
<dbReference type="Pfam" id="PF21082">
    <property type="entry name" value="MS_channel_3rd"/>
    <property type="match status" value="1"/>
</dbReference>
<dbReference type="AlphaFoldDB" id="A0A1H8KCW7"/>
<dbReference type="InterPro" id="IPR011066">
    <property type="entry name" value="MscS_channel_C_sf"/>
</dbReference>
<dbReference type="Pfam" id="PF21088">
    <property type="entry name" value="MS_channel_1st"/>
    <property type="match status" value="1"/>
</dbReference>
<feature type="domain" description="Mechanosensitive ion channel MscS" evidence="8">
    <location>
        <begin position="180"/>
        <end position="246"/>
    </location>
</feature>
<gene>
    <name evidence="11" type="ORF">SAMN05192533_12636</name>
</gene>
<dbReference type="InterPro" id="IPR011014">
    <property type="entry name" value="MscS_channel_TM-2"/>
</dbReference>
<keyword evidence="12" id="KW-1185">Reference proteome</keyword>
<keyword evidence="5 7" id="KW-1133">Transmembrane helix</keyword>
<evidence type="ECO:0000256" key="3">
    <source>
        <dbReference type="ARBA" id="ARBA00022475"/>
    </source>
</evidence>
<feature type="transmembrane region" description="Helical" evidence="7">
    <location>
        <begin position="6"/>
        <end position="28"/>
    </location>
</feature>
<keyword evidence="6 7" id="KW-0472">Membrane</keyword>
<keyword evidence="4 7" id="KW-0812">Transmembrane</keyword>
<reference evidence="12" key="1">
    <citation type="submission" date="2016-10" db="EMBL/GenBank/DDBJ databases">
        <authorList>
            <person name="Varghese N."/>
            <person name="Submissions S."/>
        </authorList>
    </citation>
    <scope>NUCLEOTIDE SEQUENCE [LARGE SCALE GENOMIC DNA]</scope>
    <source>
        <strain evidence="12">B48,IBRC-M 10115,DSM 25386,CECT 8001</strain>
    </source>
</reference>
<dbReference type="InterPro" id="IPR045042">
    <property type="entry name" value="YnaI-like"/>
</dbReference>
<feature type="transmembrane region" description="Helical" evidence="7">
    <location>
        <begin position="88"/>
        <end position="109"/>
    </location>
</feature>
<comment type="subcellular location">
    <subcellularLocation>
        <location evidence="1">Cell membrane</location>
        <topology evidence="1">Multi-pass membrane protein</topology>
    </subcellularLocation>
</comment>
<feature type="domain" description="Mechanosensitive ion channel MscS C-terminal" evidence="9">
    <location>
        <begin position="253"/>
        <end position="337"/>
    </location>
</feature>
<evidence type="ECO:0000259" key="8">
    <source>
        <dbReference type="Pfam" id="PF00924"/>
    </source>
</evidence>
<sequence>MSWQHWVSYTALTNIGITVGILFIFLIFRKIFSKYVFKVLLWLVKKAPSSFFSQVMLAFEKPMQWVFIVLGIYVSADYSHYLNEDNHLFLSFMRSSLIFLLGWGLYNLASSSSLFFTKMNTKYSMEIDEILIPFISKAIRVIIVAISFTIIAQEFGYNISGFVAGLGIGGLAISLAAKDALGNLVGGVVIITEKPFSIGDWIMTPSVEGTIEDISFRSTKVRTFAQALVTVPNATLANENITNWSKMGKRQVSFNLRVAHDTPKEKLENVVKRINYLLKNHEGIHPETILVNFDKYQENGFDIFLYFFTNTTNWEEFLKVKEEVNFEILDILDNESVSLALQSRKLYLGPEMENQVKFVTEEGS</sequence>
<proteinExistence type="inferred from homology"/>
<dbReference type="GO" id="GO:0005886">
    <property type="term" value="C:plasma membrane"/>
    <property type="evidence" value="ECO:0007669"/>
    <property type="project" value="UniProtKB-SubCell"/>
</dbReference>
<accession>A0A1H8KCW7</accession>
<dbReference type="PANTHER" id="PTHR43634:SF2">
    <property type="entry name" value="LOW CONDUCTANCE MECHANOSENSITIVE CHANNEL YNAI"/>
    <property type="match status" value="1"/>
</dbReference>
<dbReference type="EMBL" id="FOBW01000026">
    <property type="protein sequence ID" value="SEN90869.1"/>
    <property type="molecule type" value="Genomic_DNA"/>
</dbReference>
<evidence type="ECO:0000256" key="5">
    <source>
        <dbReference type="ARBA" id="ARBA00022989"/>
    </source>
</evidence>
<dbReference type="InterPro" id="IPR006685">
    <property type="entry name" value="MscS_channel_2nd"/>
</dbReference>
<organism evidence="11 12">
    <name type="scientific">Mesobacillus persicus</name>
    <dbReference type="NCBI Taxonomy" id="930146"/>
    <lineage>
        <taxon>Bacteria</taxon>
        <taxon>Bacillati</taxon>
        <taxon>Bacillota</taxon>
        <taxon>Bacilli</taxon>
        <taxon>Bacillales</taxon>
        <taxon>Bacillaceae</taxon>
        <taxon>Mesobacillus</taxon>
    </lineage>
</organism>
<dbReference type="RefSeq" id="WP_090750358.1">
    <property type="nucleotide sequence ID" value="NZ_FOBW01000026.1"/>
</dbReference>
<dbReference type="SUPFAM" id="SSF50182">
    <property type="entry name" value="Sm-like ribonucleoproteins"/>
    <property type="match status" value="1"/>
</dbReference>
<evidence type="ECO:0000259" key="10">
    <source>
        <dbReference type="Pfam" id="PF21088"/>
    </source>
</evidence>
<feature type="transmembrane region" description="Helical" evidence="7">
    <location>
        <begin position="65"/>
        <end position="82"/>
    </location>
</feature>
<dbReference type="Gene3D" id="2.30.30.60">
    <property type="match status" value="1"/>
</dbReference>
<name>A0A1H8KCW7_9BACI</name>
<dbReference type="SUPFAM" id="SSF82861">
    <property type="entry name" value="Mechanosensitive channel protein MscS (YggB), transmembrane region"/>
    <property type="match status" value="1"/>
</dbReference>
<evidence type="ECO:0000313" key="11">
    <source>
        <dbReference type="EMBL" id="SEN90869.1"/>
    </source>
</evidence>
<feature type="domain" description="Mechanosensitive ion channel transmembrane helices 2/3" evidence="10">
    <location>
        <begin position="137"/>
        <end position="178"/>
    </location>
</feature>
<evidence type="ECO:0000256" key="2">
    <source>
        <dbReference type="ARBA" id="ARBA00008017"/>
    </source>
</evidence>
<dbReference type="Pfam" id="PF00924">
    <property type="entry name" value="MS_channel_2nd"/>
    <property type="match status" value="1"/>
</dbReference>
<dbReference type="Proteomes" id="UP000198553">
    <property type="component" value="Unassembled WGS sequence"/>
</dbReference>
<dbReference type="Gene3D" id="3.30.70.100">
    <property type="match status" value="1"/>
</dbReference>
<dbReference type="GO" id="GO:0055085">
    <property type="term" value="P:transmembrane transport"/>
    <property type="evidence" value="ECO:0007669"/>
    <property type="project" value="InterPro"/>
</dbReference>
<dbReference type="PANTHER" id="PTHR43634">
    <property type="entry name" value="OW CONDUCTANCE MECHANOSENSITIVE CHANNEL"/>
    <property type="match status" value="1"/>
</dbReference>
<evidence type="ECO:0000259" key="9">
    <source>
        <dbReference type="Pfam" id="PF21082"/>
    </source>
</evidence>
<evidence type="ECO:0000256" key="4">
    <source>
        <dbReference type="ARBA" id="ARBA00022692"/>
    </source>
</evidence>
<comment type="similarity">
    <text evidence="2">Belongs to the MscS (TC 1.A.23) family.</text>
</comment>
<dbReference type="InterPro" id="IPR049142">
    <property type="entry name" value="MS_channel_1st"/>
</dbReference>
<evidence type="ECO:0000256" key="7">
    <source>
        <dbReference type="SAM" id="Phobius"/>
    </source>
</evidence>
<dbReference type="OrthoDB" id="9809206at2"/>
<protein>
    <submittedName>
        <fullName evidence="11">MscS family membrane protein</fullName>
    </submittedName>
</protein>
<dbReference type="InterPro" id="IPR023408">
    <property type="entry name" value="MscS_beta-dom_sf"/>
</dbReference>
<feature type="transmembrane region" description="Helical" evidence="7">
    <location>
        <begin position="130"/>
        <end position="151"/>
    </location>
</feature>